<evidence type="ECO:0000256" key="1">
    <source>
        <dbReference type="SAM" id="Phobius"/>
    </source>
</evidence>
<keyword evidence="1" id="KW-0472">Membrane</keyword>
<feature type="transmembrane region" description="Helical" evidence="1">
    <location>
        <begin position="49"/>
        <end position="69"/>
    </location>
</feature>
<name>A0A915DFF6_9BILA</name>
<keyword evidence="1" id="KW-1133">Transmembrane helix</keyword>
<dbReference type="AlphaFoldDB" id="A0A915DFF6"/>
<feature type="transmembrane region" description="Helical" evidence="1">
    <location>
        <begin position="20"/>
        <end position="43"/>
    </location>
</feature>
<sequence length="209" mass="23268">MVKMQQPGYECRPTRKFFCYDANIACLIFAVLLILCSCVTVGLAYSIPLVFLTSVCFIPTFLAIIAFFLRNSMAGSNLLVWLYFVIECSTERQSRLCDENMRNAYYSIIFLFIVLLVELAAVYLFSYAAYLVYKNIKVPGQCLPSFNCGDIPSSPQPDDPMVVVSSPLLSVASGGSADAEALSSERMQVEDVVQVVPMDGSKKKEQWQP</sequence>
<dbReference type="WBParaSite" id="jg18998">
    <property type="protein sequence ID" value="jg18998"/>
    <property type="gene ID" value="jg18998"/>
</dbReference>
<dbReference type="Proteomes" id="UP000887574">
    <property type="component" value="Unplaced"/>
</dbReference>
<proteinExistence type="predicted"/>
<organism evidence="2 3">
    <name type="scientific">Ditylenchus dipsaci</name>
    <dbReference type="NCBI Taxonomy" id="166011"/>
    <lineage>
        <taxon>Eukaryota</taxon>
        <taxon>Metazoa</taxon>
        <taxon>Ecdysozoa</taxon>
        <taxon>Nematoda</taxon>
        <taxon>Chromadorea</taxon>
        <taxon>Rhabditida</taxon>
        <taxon>Tylenchina</taxon>
        <taxon>Tylenchomorpha</taxon>
        <taxon>Sphaerularioidea</taxon>
        <taxon>Anguinidae</taxon>
        <taxon>Anguininae</taxon>
        <taxon>Ditylenchus</taxon>
    </lineage>
</organism>
<keyword evidence="1" id="KW-0812">Transmembrane</keyword>
<accession>A0A915DFF6</accession>
<evidence type="ECO:0000313" key="2">
    <source>
        <dbReference type="Proteomes" id="UP000887574"/>
    </source>
</evidence>
<evidence type="ECO:0000313" key="3">
    <source>
        <dbReference type="WBParaSite" id="jg18998"/>
    </source>
</evidence>
<protein>
    <submittedName>
        <fullName evidence="3">Uncharacterized protein</fullName>
    </submittedName>
</protein>
<keyword evidence="2" id="KW-1185">Reference proteome</keyword>
<feature type="transmembrane region" description="Helical" evidence="1">
    <location>
        <begin position="104"/>
        <end position="133"/>
    </location>
</feature>
<reference evidence="3" key="1">
    <citation type="submission" date="2022-11" db="UniProtKB">
        <authorList>
            <consortium name="WormBaseParasite"/>
        </authorList>
    </citation>
    <scope>IDENTIFICATION</scope>
</reference>